<keyword evidence="8" id="KW-1185">Reference proteome</keyword>
<dbReference type="NCBIfam" id="TIGR02937">
    <property type="entry name" value="sigma70-ECF"/>
    <property type="match status" value="1"/>
</dbReference>
<dbReference type="InterPro" id="IPR013249">
    <property type="entry name" value="RNA_pol_sigma70_r4_t2"/>
</dbReference>
<feature type="domain" description="RNA polymerase sigma factor 70 region 4 type 2" evidence="6">
    <location>
        <begin position="118"/>
        <end position="166"/>
    </location>
</feature>
<dbReference type="Gene3D" id="1.10.10.10">
    <property type="entry name" value="Winged helix-like DNA-binding domain superfamily/Winged helix DNA-binding domain"/>
    <property type="match status" value="1"/>
</dbReference>
<comment type="caution">
    <text evidence="7">The sequence shown here is derived from an EMBL/GenBank/DDBJ whole genome shotgun (WGS) entry which is preliminary data.</text>
</comment>
<dbReference type="RefSeq" id="WP_345031501.1">
    <property type="nucleotide sequence ID" value="NZ_BAABEY010000032.1"/>
</dbReference>
<keyword evidence="4" id="KW-0804">Transcription</keyword>
<dbReference type="PANTHER" id="PTHR43133">
    <property type="entry name" value="RNA POLYMERASE ECF-TYPE SIGMA FACTO"/>
    <property type="match status" value="1"/>
</dbReference>
<dbReference type="CDD" id="cd06171">
    <property type="entry name" value="Sigma70_r4"/>
    <property type="match status" value="1"/>
</dbReference>
<evidence type="ECO:0000256" key="1">
    <source>
        <dbReference type="ARBA" id="ARBA00010641"/>
    </source>
</evidence>
<dbReference type="SUPFAM" id="SSF88659">
    <property type="entry name" value="Sigma3 and sigma4 domains of RNA polymerase sigma factors"/>
    <property type="match status" value="1"/>
</dbReference>
<dbReference type="NCBIfam" id="TIGR02985">
    <property type="entry name" value="Sig70_bacteroi1"/>
    <property type="match status" value="1"/>
</dbReference>
<dbReference type="InterPro" id="IPR013324">
    <property type="entry name" value="RNA_pol_sigma_r3/r4-like"/>
</dbReference>
<keyword evidence="2" id="KW-0805">Transcription regulation</keyword>
<feature type="domain" description="RNA polymerase sigma-70 region 2" evidence="5">
    <location>
        <begin position="20"/>
        <end position="78"/>
    </location>
</feature>
<sequence length="191" mass="21972">MDKYLIEAAEGNQEAFSHLFYAYKDKVYTVALRLTEASVLAEEVVQEVFIKLWVNREALAEVRSFDDYLFIVTRNYVFAAMKKIAHRQRTEVSWRDIAPTSENLTENTLLNQEYEVVLQNAIAQLSPQQRQVYLLSRDQNLKRDEIAQMLNVSPETVKTHQARALQSIRSYCAAQLGMKLPLGLLLLAGIF</sequence>
<dbReference type="InterPro" id="IPR013325">
    <property type="entry name" value="RNA_pol_sigma_r2"/>
</dbReference>
<dbReference type="InterPro" id="IPR014284">
    <property type="entry name" value="RNA_pol_sigma-70_dom"/>
</dbReference>
<evidence type="ECO:0000259" key="6">
    <source>
        <dbReference type="Pfam" id="PF08281"/>
    </source>
</evidence>
<dbReference type="Pfam" id="PF08281">
    <property type="entry name" value="Sigma70_r4_2"/>
    <property type="match status" value="1"/>
</dbReference>
<evidence type="ECO:0000259" key="5">
    <source>
        <dbReference type="Pfam" id="PF04542"/>
    </source>
</evidence>
<evidence type="ECO:0000313" key="7">
    <source>
        <dbReference type="EMBL" id="GAA4444403.1"/>
    </source>
</evidence>
<organism evidence="7 8">
    <name type="scientific">Ravibacter arvi</name>
    <dbReference type="NCBI Taxonomy" id="2051041"/>
    <lineage>
        <taxon>Bacteria</taxon>
        <taxon>Pseudomonadati</taxon>
        <taxon>Bacteroidota</taxon>
        <taxon>Cytophagia</taxon>
        <taxon>Cytophagales</taxon>
        <taxon>Spirosomataceae</taxon>
        <taxon>Ravibacter</taxon>
    </lineage>
</organism>
<evidence type="ECO:0000256" key="4">
    <source>
        <dbReference type="ARBA" id="ARBA00023163"/>
    </source>
</evidence>
<gene>
    <name evidence="7" type="ORF">GCM10023091_34460</name>
</gene>
<proteinExistence type="inferred from homology"/>
<dbReference type="Gene3D" id="1.10.1740.10">
    <property type="match status" value="1"/>
</dbReference>
<evidence type="ECO:0000256" key="3">
    <source>
        <dbReference type="ARBA" id="ARBA00023082"/>
    </source>
</evidence>
<dbReference type="EMBL" id="BAABEY010000032">
    <property type="protein sequence ID" value="GAA4444403.1"/>
    <property type="molecule type" value="Genomic_DNA"/>
</dbReference>
<dbReference type="Proteomes" id="UP001501508">
    <property type="component" value="Unassembled WGS sequence"/>
</dbReference>
<protein>
    <submittedName>
        <fullName evidence="7">RNA polymerase sigma-70 factor</fullName>
    </submittedName>
</protein>
<dbReference type="Pfam" id="PF04542">
    <property type="entry name" value="Sigma70_r2"/>
    <property type="match status" value="1"/>
</dbReference>
<dbReference type="InterPro" id="IPR014327">
    <property type="entry name" value="RNA_pol_sigma70_bacteroid"/>
</dbReference>
<dbReference type="PANTHER" id="PTHR43133:SF46">
    <property type="entry name" value="RNA POLYMERASE SIGMA-70 FACTOR ECF SUBFAMILY"/>
    <property type="match status" value="1"/>
</dbReference>
<dbReference type="InterPro" id="IPR039425">
    <property type="entry name" value="RNA_pol_sigma-70-like"/>
</dbReference>
<dbReference type="InterPro" id="IPR036388">
    <property type="entry name" value="WH-like_DNA-bd_sf"/>
</dbReference>
<comment type="similarity">
    <text evidence="1">Belongs to the sigma-70 factor family. ECF subfamily.</text>
</comment>
<reference evidence="8" key="1">
    <citation type="journal article" date="2019" name="Int. J. Syst. Evol. Microbiol.">
        <title>The Global Catalogue of Microorganisms (GCM) 10K type strain sequencing project: providing services to taxonomists for standard genome sequencing and annotation.</title>
        <authorList>
            <consortium name="The Broad Institute Genomics Platform"/>
            <consortium name="The Broad Institute Genome Sequencing Center for Infectious Disease"/>
            <person name="Wu L."/>
            <person name="Ma J."/>
        </authorList>
    </citation>
    <scope>NUCLEOTIDE SEQUENCE [LARGE SCALE GENOMIC DNA]</scope>
    <source>
        <strain evidence="8">JCM 31920</strain>
    </source>
</reference>
<evidence type="ECO:0000313" key="8">
    <source>
        <dbReference type="Proteomes" id="UP001501508"/>
    </source>
</evidence>
<keyword evidence="3" id="KW-0731">Sigma factor</keyword>
<accession>A0ABP8M6N5</accession>
<evidence type="ECO:0000256" key="2">
    <source>
        <dbReference type="ARBA" id="ARBA00023015"/>
    </source>
</evidence>
<dbReference type="SUPFAM" id="SSF88946">
    <property type="entry name" value="Sigma2 domain of RNA polymerase sigma factors"/>
    <property type="match status" value="1"/>
</dbReference>
<name>A0ABP8M6N5_9BACT</name>
<dbReference type="InterPro" id="IPR007627">
    <property type="entry name" value="RNA_pol_sigma70_r2"/>
</dbReference>